<dbReference type="InterPro" id="IPR029063">
    <property type="entry name" value="SAM-dependent_MTases_sf"/>
</dbReference>
<dbReference type="Proteomes" id="UP000075391">
    <property type="component" value="Unassembled WGS sequence"/>
</dbReference>
<organism evidence="1 2">
    <name type="scientific">Bdellovibrio bacteriovorus</name>
    <dbReference type="NCBI Taxonomy" id="959"/>
    <lineage>
        <taxon>Bacteria</taxon>
        <taxon>Pseudomonadati</taxon>
        <taxon>Bdellovibrionota</taxon>
        <taxon>Bdellovibrionia</taxon>
        <taxon>Bdellovibrionales</taxon>
        <taxon>Pseudobdellovibrionaceae</taxon>
        <taxon>Bdellovibrio</taxon>
    </lineage>
</organism>
<dbReference type="AlphaFoldDB" id="A0A150WCM7"/>
<evidence type="ECO:0000313" key="1">
    <source>
        <dbReference type="EMBL" id="KYG60815.1"/>
    </source>
</evidence>
<dbReference type="SUPFAM" id="SSF53335">
    <property type="entry name" value="S-adenosyl-L-methionine-dependent methyltransferases"/>
    <property type="match status" value="1"/>
</dbReference>
<evidence type="ECO:0000313" key="2">
    <source>
        <dbReference type="Proteomes" id="UP000075391"/>
    </source>
</evidence>
<comment type="caution">
    <text evidence="1">The sequence shown here is derived from an EMBL/GenBank/DDBJ whole genome shotgun (WGS) entry which is preliminary data.</text>
</comment>
<dbReference type="Gene3D" id="3.40.50.150">
    <property type="entry name" value="Vaccinia Virus protein VP39"/>
    <property type="match status" value="1"/>
</dbReference>
<sequence length="219" mass="25208">MVFDANNPFPLLDLNSYTYQEAQEHSLKVDEHLGFLCESIEAEIRSHAKESSVVQQNWEHLSVQAFQTPYVEIHNILDLLSLHPGDTIVDLGCAYARMALVIQRHFPELQFIGYELENQRVEEAQRILGISSTSIRVQSTDLSAESFHLPSADVYFIFDYGTEANVKKTLQDLQEVAKSRPIQVVGRGRLTRFLIHKEHPWLSEVQEPSHYPHFSIYRS</sequence>
<dbReference type="OrthoDB" id="5291830at2"/>
<gene>
    <name evidence="1" type="ORF">AZI85_10865</name>
</gene>
<evidence type="ECO:0008006" key="3">
    <source>
        <dbReference type="Google" id="ProtNLM"/>
    </source>
</evidence>
<dbReference type="EMBL" id="LUKF01000019">
    <property type="protein sequence ID" value="KYG60815.1"/>
    <property type="molecule type" value="Genomic_DNA"/>
</dbReference>
<accession>A0A150WCM7</accession>
<name>A0A150WCM7_BDEBC</name>
<proteinExistence type="predicted"/>
<reference evidence="1 2" key="1">
    <citation type="submission" date="2016-03" db="EMBL/GenBank/DDBJ databases">
        <authorList>
            <person name="Ploux O."/>
        </authorList>
    </citation>
    <scope>NUCLEOTIDE SEQUENCE [LARGE SCALE GENOMIC DNA]</scope>
    <source>
        <strain evidence="1 2">BER2</strain>
    </source>
</reference>
<protein>
    <recommendedName>
        <fullName evidence="3">Methyltransferase domain-containing protein</fullName>
    </recommendedName>
</protein>